<dbReference type="PANTHER" id="PTHR11070:SF3">
    <property type="entry name" value="DNA 3'-5' HELICASE"/>
    <property type="match status" value="1"/>
</dbReference>
<dbReference type="EC" id="5.6.2.4" evidence="8"/>
<evidence type="ECO:0000313" key="14">
    <source>
        <dbReference type="Proteomes" id="UP000433050"/>
    </source>
</evidence>
<protein>
    <recommendedName>
        <fullName evidence="8">DNA 3'-5' helicase</fullName>
        <ecNumber evidence="8">5.6.2.4</ecNumber>
    </recommendedName>
</protein>
<dbReference type="InterPro" id="IPR014016">
    <property type="entry name" value="UvrD-like_ATP-bd"/>
</dbReference>
<organism evidence="13 14">
    <name type="scientific">Starkeya nomas</name>
    <dbReference type="NCBI Taxonomy" id="2666134"/>
    <lineage>
        <taxon>Bacteria</taxon>
        <taxon>Pseudomonadati</taxon>
        <taxon>Pseudomonadota</taxon>
        <taxon>Alphaproteobacteria</taxon>
        <taxon>Hyphomicrobiales</taxon>
        <taxon>Xanthobacteraceae</taxon>
        <taxon>Starkeya</taxon>
    </lineage>
</organism>
<dbReference type="AlphaFoldDB" id="A0A5S9NWV6"/>
<reference evidence="13 14" key="1">
    <citation type="submission" date="2019-12" db="EMBL/GenBank/DDBJ databases">
        <authorList>
            <person name="Reyes-Prieto M."/>
        </authorList>
    </citation>
    <scope>NUCLEOTIDE SEQUENCE [LARGE SCALE GENOMIC DNA]</scope>
    <source>
        <strain evidence="13">HF14-78462</strain>
    </source>
</reference>
<evidence type="ECO:0000256" key="7">
    <source>
        <dbReference type="ARBA" id="ARBA00034617"/>
    </source>
</evidence>
<dbReference type="SUPFAM" id="SSF52540">
    <property type="entry name" value="P-loop containing nucleoside triphosphate hydrolases"/>
    <property type="match status" value="1"/>
</dbReference>
<dbReference type="Gene3D" id="1.10.486.10">
    <property type="entry name" value="PCRA, domain 4"/>
    <property type="match status" value="1"/>
</dbReference>
<dbReference type="GO" id="GO:0005829">
    <property type="term" value="C:cytosol"/>
    <property type="evidence" value="ECO:0007669"/>
    <property type="project" value="TreeGrafter"/>
</dbReference>
<evidence type="ECO:0000256" key="2">
    <source>
        <dbReference type="ARBA" id="ARBA00022741"/>
    </source>
</evidence>
<evidence type="ECO:0000256" key="8">
    <source>
        <dbReference type="ARBA" id="ARBA00034808"/>
    </source>
</evidence>
<dbReference type="GO" id="GO:0043138">
    <property type="term" value="F:3'-5' DNA helicase activity"/>
    <property type="evidence" value="ECO:0007669"/>
    <property type="project" value="UniProtKB-EC"/>
</dbReference>
<dbReference type="InterPro" id="IPR014017">
    <property type="entry name" value="DNA_helicase_UvrD-like_C"/>
</dbReference>
<dbReference type="CDD" id="cd17932">
    <property type="entry name" value="DEXQc_UvrD"/>
    <property type="match status" value="1"/>
</dbReference>
<dbReference type="GO" id="GO:0005524">
    <property type="term" value="F:ATP binding"/>
    <property type="evidence" value="ECO:0007669"/>
    <property type="project" value="UniProtKB-UniRule"/>
</dbReference>
<comment type="catalytic activity">
    <reaction evidence="7">
        <text>Couples ATP hydrolysis with the unwinding of duplex DNA by translocating in the 3'-5' direction.</text>
        <dbReference type="EC" id="5.6.2.4"/>
    </reaction>
</comment>
<keyword evidence="3 10" id="KW-0378">Hydrolase</keyword>
<evidence type="ECO:0000313" key="13">
    <source>
        <dbReference type="EMBL" id="CAA0095184.1"/>
    </source>
</evidence>
<dbReference type="Pfam" id="PF13361">
    <property type="entry name" value="UvrD_C"/>
    <property type="match status" value="2"/>
</dbReference>
<evidence type="ECO:0000256" key="6">
    <source>
        <dbReference type="ARBA" id="ARBA00023235"/>
    </source>
</evidence>
<keyword evidence="2 10" id="KW-0547">Nucleotide-binding</keyword>
<keyword evidence="6" id="KW-0413">Isomerase</keyword>
<keyword evidence="5 10" id="KW-0067">ATP-binding</keyword>
<name>A0A5S9NWV6_9HYPH</name>
<dbReference type="Proteomes" id="UP000433050">
    <property type="component" value="Unassembled WGS sequence"/>
</dbReference>
<dbReference type="InterPro" id="IPR027417">
    <property type="entry name" value="P-loop_NTPase"/>
</dbReference>
<evidence type="ECO:0000256" key="9">
    <source>
        <dbReference type="ARBA" id="ARBA00048988"/>
    </source>
</evidence>
<dbReference type="Gene3D" id="3.40.50.300">
    <property type="entry name" value="P-loop containing nucleotide triphosphate hydrolases"/>
    <property type="match status" value="2"/>
</dbReference>
<dbReference type="GO" id="GO:0016887">
    <property type="term" value="F:ATP hydrolysis activity"/>
    <property type="evidence" value="ECO:0007669"/>
    <property type="project" value="RHEA"/>
</dbReference>
<dbReference type="RefSeq" id="WP_159598639.1">
    <property type="nucleotide sequence ID" value="NZ_CACSAS010000001.1"/>
</dbReference>
<dbReference type="PROSITE" id="PS51217">
    <property type="entry name" value="UVRD_HELICASE_CTER"/>
    <property type="match status" value="1"/>
</dbReference>
<evidence type="ECO:0000256" key="1">
    <source>
        <dbReference type="ARBA" id="ARBA00009922"/>
    </source>
</evidence>
<accession>A0A5S9NWV6</accession>
<proteinExistence type="inferred from homology"/>
<evidence type="ECO:0000259" key="12">
    <source>
        <dbReference type="PROSITE" id="PS51217"/>
    </source>
</evidence>
<dbReference type="InterPro" id="IPR013986">
    <property type="entry name" value="DExx_box_DNA_helicase_dom_sf"/>
</dbReference>
<feature type="binding site" evidence="10">
    <location>
        <begin position="37"/>
        <end position="44"/>
    </location>
    <ligand>
        <name>ATP</name>
        <dbReference type="ChEBI" id="CHEBI:30616"/>
    </ligand>
</feature>
<evidence type="ECO:0000259" key="11">
    <source>
        <dbReference type="PROSITE" id="PS51198"/>
    </source>
</evidence>
<comment type="catalytic activity">
    <reaction evidence="9">
        <text>ATP + H2O = ADP + phosphate + H(+)</text>
        <dbReference type="Rhea" id="RHEA:13065"/>
        <dbReference type="ChEBI" id="CHEBI:15377"/>
        <dbReference type="ChEBI" id="CHEBI:15378"/>
        <dbReference type="ChEBI" id="CHEBI:30616"/>
        <dbReference type="ChEBI" id="CHEBI:43474"/>
        <dbReference type="ChEBI" id="CHEBI:456216"/>
        <dbReference type="EC" id="5.6.2.4"/>
    </reaction>
</comment>
<dbReference type="GO" id="GO:0000725">
    <property type="term" value="P:recombinational repair"/>
    <property type="evidence" value="ECO:0007669"/>
    <property type="project" value="TreeGrafter"/>
</dbReference>
<dbReference type="PANTHER" id="PTHR11070">
    <property type="entry name" value="UVRD / RECB / PCRA DNA HELICASE FAMILY MEMBER"/>
    <property type="match status" value="1"/>
</dbReference>
<evidence type="ECO:0000256" key="5">
    <source>
        <dbReference type="ARBA" id="ARBA00022840"/>
    </source>
</evidence>
<dbReference type="InterPro" id="IPR000212">
    <property type="entry name" value="DNA_helicase_UvrD/REP"/>
</dbReference>
<evidence type="ECO:0000256" key="4">
    <source>
        <dbReference type="ARBA" id="ARBA00022806"/>
    </source>
</evidence>
<evidence type="ECO:0000256" key="3">
    <source>
        <dbReference type="ARBA" id="ARBA00022801"/>
    </source>
</evidence>
<dbReference type="GO" id="GO:0003677">
    <property type="term" value="F:DNA binding"/>
    <property type="evidence" value="ECO:0007669"/>
    <property type="project" value="InterPro"/>
</dbReference>
<feature type="domain" description="UvrD-like helicase ATP-binding" evidence="11">
    <location>
        <begin position="8"/>
        <end position="309"/>
    </location>
</feature>
<sequence length="690" mass="76090">MQPAAYLDKLNPQQRRAVEHGVSGPGDIAGGPLLVIAGAGSGKTSTLAHRVAHLIVNGADPRRILLLTFSRRAAAEMTRRVERIARQVLGTDAQALIEGLNWAGTFHGIGARLLRDHAAQIGLDPSFTIHDREDSADLVNLIRHELGFSKTEKRFPAKGTLIAIYSRAVNAEQPLEEVIGRAFPWCAGWNAELKALFSAYVEAKQRQNVLDYDDLLLYWAQMMTEPALAAAVSGRFDHVLIDEYQDTNKLQASILTGLKPDGRGLTVVGDDAQSIYSFRAATVRNILDFPGHFSPRADTIMLEQNYRSTQPILAAANAVIDFASERYAKNLWSDRASGERPLLVNVRDEIEQANFVATRVLENREEGIALKSQAVLFRAAHHSGPLEVELTRRNIPFVKFGGLKFLDSAHVKDVLAVLRFSENPRDRVAGFRVLRLLSGLGPATAGRILDQVNEAGALLPALEAVTPPPRTAEEWPPFLAMLAELNTKSAGWPGEMDVVRQWYEPHLDRLHEDAASRQADLVQLAQIAGGYASRERFLTELTLDPPDATSAEAGPPHLDEDYLILSTIHSAKGQEWKSVFVLNAVDGCIPIDLGVGTREEIEEERRLLYVAMTRAKDSLHLVLPQRFFTHGQAARGDRHVYAARTRFIPPTILNRFAATSWPPAQPVAPGVQAAETARIDIGARMRAMWK</sequence>
<keyword evidence="14" id="KW-1185">Reference proteome</keyword>
<dbReference type="Pfam" id="PF00580">
    <property type="entry name" value="UvrD-helicase"/>
    <property type="match status" value="1"/>
</dbReference>
<feature type="domain" description="UvrD-like helicase C-terminal" evidence="12">
    <location>
        <begin position="310"/>
        <end position="573"/>
    </location>
</feature>
<keyword evidence="4 10" id="KW-0347">Helicase</keyword>
<gene>
    <name evidence="13" type="primary">uvrD</name>
    <name evidence="13" type="ORF">STARVERO_01839</name>
</gene>
<dbReference type="EMBL" id="CACSAS010000001">
    <property type="protein sequence ID" value="CAA0095184.1"/>
    <property type="molecule type" value="Genomic_DNA"/>
</dbReference>
<evidence type="ECO:0000256" key="10">
    <source>
        <dbReference type="PROSITE-ProRule" id="PRU00560"/>
    </source>
</evidence>
<comment type="similarity">
    <text evidence="1">Belongs to the helicase family. UvrD subfamily.</text>
</comment>
<dbReference type="PROSITE" id="PS51198">
    <property type="entry name" value="UVRD_HELICASE_ATP_BIND"/>
    <property type="match status" value="1"/>
</dbReference>
<dbReference type="Gene3D" id="1.10.10.160">
    <property type="match status" value="1"/>
</dbReference>